<evidence type="ECO:0000313" key="12">
    <source>
        <dbReference type="EMBL" id="MCK8786346.1"/>
    </source>
</evidence>
<dbReference type="GO" id="GO:0016787">
    <property type="term" value="F:hydrolase activity"/>
    <property type="evidence" value="ECO:0007669"/>
    <property type="project" value="UniProtKB-KW"/>
</dbReference>
<keyword evidence="6" id="KW-0255">Endonuclease</keyword>
<protein>
    <submittedName>
        <fullName evidence="12">Ribonuclease E/G</fullName>
    </submittedName>
</protein>
<dbReference type="PANTHER" id="PTHR30001">
    <property type="entry name" value="RIBONUCLEASE"/>
    <property type="match status" value="1"/>
</dbReference>
<keyword evidence="4" id="KW-0540">Nuclease</keyword>
<dbReference type="GO" id="GO:0004519">
    <property type="term" value="F:endonuclease activity"/>
    <property type="evidence" value="ECO:0007669"/>
    <property type="project" value="UniProtKB-KW"/>
</dbReference>
<evidence type="ECO:0000256" key="2">
    <source>
        <dbReference type="ARBA" id="ARBA00022475"/>
    </source>
</evidence>
<dbReference type="SUPFAM" id="SSF50249">
    <property type="entry name" value="Nucleic acid-binding proteins"/>
    <property type="match status" value="1"/>
</dbReference>
<evidence type="ECO:0000256" key="7">
    <source>
        <dbReference type="ARBA" id="ARBA00022801"/>
    </source>
</evidence>
<organism evidence="12 13">
    <name type="scientific">Roseomonas acroporae</name>
    <dbReference type="NCBI Taxonomy" id="2937791"/>
    <lineage>
        <taxon>Bacteria</taxon>
        <taxon>Pseudomonadati</taxon>
        <taxon>Pseudomonadota</taxon>
        <taxon>Alphaproteobacteria</taxon>
        <taxon>Acetobacterales</taxon>
        <taxon>Roseomonadaceae</taxon>
        <taxon>Roseomonas</taxon>
    </lineage>
</organism>
<dbReference type="AlphaFoldDB" id="A0A9X1YHP3"/>
<dbReference type="InterPro" id="IPR004659">
    <property type="entry name" value="RNase_E/G"/>
</dbReference>
<dbReference type="Proteomes" id="UP001139516">
    <property type="component" value="Unassembled WGS sequence"/>
</dbReference>
<dbReference type="GO" id="GO:0046872">
    <property type="term" value="F:metal ion binding"/>
    <property type="evidence" value="ECO:0007669"/>
    <property type="project" value="UniProtKB-KW"/>
</dbReference>
<evidence type="ECO:0000256" key="6">
    <source>
        <dbReference type="ARBA" id="ARBA00022759"/>
    </source>
</evidence>
<keyword evidence="8" id="KW-0460">Magnesium</keyword>
<evidence type="ECO:0000313" key="13">
    <source>
        <dbReference type="Proteomes" id="UP001139516"/>
    </source>
</evidence>
<evidence type="ECO:0000259" key="11">
    <source>
        <dbReference type="PROSITE" id="PS50126"/>
    </source>
</evidence>
<keyword evidence="3" id="KW-0997">Cell inner membrane</keyword>
<dbReference type="GO" id="GO:0005737">
    <property type="term" value="C:cytoplasm"/>
    <property type="evidence" value="ECO:0007669"/>
    <property type="project" value="TreeGrafter"/>
</dbReference>
<dbReference type="Pfam" id="PF10150">
    <property type="entry name" value="RNase_E_G"/>
    <property type="match status" value="1"/>
</dbReference>
<keyword evidence="13" id="KW-1185">Reference proteome</keyword>
<dbReference type="GO" id="GO:0006364">
    <property type="term" value="P:rRNA processing"/>
    <property type="evidence" value="ECO:0007669"/>
    <property type="project" value="TreeGrafter"/>
</dbReference>
<dbReference type="PANTHER" id="PTHR30001:SF1">
    <property type="entry name" value="RIBONUCLEASE E_G-LIKE PROTEIN, CHLOROPLASTIC"/>
    <property type="match status" value="1"/>
</dbReference>
<keyword evidence="7" id="KW-0378">Hydrolase</keyword>
<evidence type="ECO:0000256" key="9">
    <source>
        <dbReference type="ARBA" id="ARBA00022884"/>
    </source>
</evidence>
<dbReference type="RefSeq" id="WP_248668461.1">
    <property type="nucleotide sequence ID" value="NZ_JALPRX010000080.1"/>
</dbReference>
<evidence type="ECO:0000256" key="1">
    <source>
        <dbReference type="ARBA" id="ARBA00001946"/>
    </source>
</evidence>
<dbReference type="GO" id="GO:0003723">
    <property type="term" value="F:RNA binding"/>
    <property type="evidence" value="ECO:0007669"/>
    <property type="project" value="UniProtKB-KW"/>
</dbReference>
<evidence type="ECO:0000256" key="10">
    <source>
        <dbReference type="ARBA" id="ARBA00023136"/>
    </source>
</evidence>
<dbReference type="GO" id="GO:0004540">
    <property type="term" value="F:RNA nuclease activity"/>
    <property type="evidence" value="ECO:0007669"/>
    <property type="project" value="InterPro"/>
</dbReference>
<dbReference type="InterPro" id="IPR019307">
    <property type="entry name" value="RNA-bd_AU-1/RNase_E/G"/>
</dbReference>
<evidence type="ECO:0000256" key="8">
    <source>
        <dbReference type="ARBA" id="ARBA00022842"/>
    </source>
</evidence>
<keyword evidence="2" id="KW-1003">Cell membrane</keyword>
<dbReference type="InterPro" id="IPR012340">
    <property type="entry name" value="NA-bd_OB-fold"/>
</dbReference>
<evidence type="ECO:0000256" key="4">
    <source>
        <dbReference type="ARBA" id="ARBA00022722"/>
    </source>
</evidence>
<keyword evidence="5" id="KW-0479">Metal-binding</keyword>
<proteinExistence type="predicted"/>
<evidence type="ECO:0000256" key="3">
    <source>
        <dbReference type="ARBA" id="ARBA00022519"/>
    </source>
</evidence>
<comment type="caution">
    <text evidence="12">The sequence shown here is derived from an EMBL/GenBank/DDBJ whole genome shotgun (WGS) entry which is preliminary data.</text>
</comment>
<accession>A0A9X1YHP3</accession>
<evidence type="ECO:0000256" key="5">
    <source>
        <dbReference type="ARBA" id="ARBA00022723"/>
    </source>
</evidence>
<reference evidence="12" key="1">
    <citation type="submission" date="2022-04" db="EMBL/GenBank/DDBJ databases">
        <title>Roseomonas acroporae sp. nov., isolated from coral Acropora digitifera.</title>
        <authorList>
            <person name="Sun H."/>
        </authorList>
    </citation>
    <scope>NUCLEOTIDE SEQUENCE</scope>
    <source>
        <strain evidence="12">NAR14</strain>
    </source>
</reference>
<sequence length="384" mass="39989">MAAALIRVSASPGEVRVAVLEDDRLVAAAVERPARPDAVGDLLRARVAAVAPAMAGAFLALPDGLTGFLPDSENGLPNRARLEEGRLLGVRVTRAAQGGKGPRLTARLDAAESAAVAAAPPGAPRLVRRGPDAVLRIAAAHPGVPVEVDGAPLAGRLRAALGRDRVALLTHPAFDDALEAEFDELAGPAVALPKGGRLLIHPTPALTAIDVDAGAAAGDRDPAAPLRLNRDAAGEVARQIRLRELSGPILVDFAGLTQKRRAVLLEPLREALAADPMRPRLLGLTGLGFAEIVRPRRHPPLHEVLGWPVSPLTHGLAALRRVAREAAARPGRPLSLRASPAVLAALQGLPGALDECRDMIGAMPVLVPDPMLPPGREQIEEANR</sequence>
<dbReference type="InterPro" id="IPR003029">
    <property type="entry name" value="S1_domain"/>
</dbReference>
<keyword evidence="9" id="KW-0694">RNA-binding</keyword>
<name>A0A9X1YHP3_9PROT</name>
<comment type="cofactor">
    <cofactor evidence="1">
        <name>Mg(2+)</name>
        <dbReference type="ChEBI" id="CHEBI:18420"/>
    </cofactor>
</comment>
<keyword evidence="10" id="KW-0472">Membrane</keyword>
<gene>
    <name evidence="12" type="ORF">M0638_18365</name>
</gene>
<feature type="domain" description="S1 motif" evidence="11">
    <location>
        <begin position="40"/>
        <end position="107"/>
    </location>
</feature>
<dbReference type="EMBL" id="JALPRX010000080">
    <property type="protein sequence ID" value="MCK8786346.1"/>
    <property type="molecule type" value="Genomic_DNA"/>
</dbReference>
<dbReference type="PROSITE" id="PS50126">
    <property type="entry name" value="S1"/>
    <property type="match status" value="1"/>
</dbReference>